<dbReference type="Proteomes" id="UP001575652">
    <property type="component" value="Unassembled WGS sequence"/>
</dbReference>
<keyword evidence="4" id="KW-1185">Reference proteome</keyword>
<evidence type="ECO:0000313" key="3">
    <source>
        <dbReference type="EMBL" id="MFB0835578.1"/>
    </source>
</evidence>
<dbReference type="PANTHER" id="PTHR30399">
    <property type="entry name" value="UNCHARACTERIZED PROTEIN YGJP"/>
    <property type="match status" value="1"/>
</dbReference>
<proteinExistence type="predicted"/>
<feature type="compositionally biased region" description="Basic and acidic residues" evidence="1">
    <location>
        <begin position="174"/>
        <end position="184"/>
    </location>
</feature>
<dbReference type="CDD" id="cd07344">
    <property type="entry name" value="M48_yhfN_like"/>
    <property type="match status" value="1"/>
</dbReference>
<gene>
    <name evidence="3" type="ORF">ACETWP_13380</name>
</gene>
<feature type="domain" description="YgjP-like metallopeptidase" evidence="2">
    <location>
        <begin position="78"/>
        <end position="155"/>
    </location>
</feature>
<dbReference type="RefSeq" id="WP_373972753.1">
    <property type="nucleotide sequence ID" value="NZ_JBHDLJ010000012.1"/>
</dbReference>
<evidence type="ECO:0000259" key="2">
    <source>
        <dbReference type="Pfam" id="PF01863"/>
    </source>
</evidence>
<evidence type="ECO:0000256" key="1">
    <source>
        <dbReference type="SAM" id="MobiDB-lite"/>
    </source>
</evidence>
<dbReference type="PANTHER" id="PTHR30399:SF1">
    <property type="entry name" value="UTP PYROPHOSPHATASE"/>
    <property type="match status" value="1"/>
</dbReference>
<accession>A0ABV4UPL3</accession>
<feature type="region of interest" description="Disordered" evidence="1">
    <location>
        <begin position="161"/>
        <end position="184"/>
    </location>
</feature>
<dbReference type="Pfam" id="PF01863">
    <property type="entry name" value="YgjP-like"/>
    <property type="match status" value="1"/>
</dbReference>
<dbReference type="EC" id="3.4.24.-" evidence="3"/>
<dbReference type="InterPro" id="IPR002725">
    <property type="entry name" value="YgjP-like_metallopeptidase"/>
</dbReference>
<keyword evidence="3" id="KW-0378">Hydrolase</keyword>
<name>A0ABV4UPL3_9MICC</name>
<dbReference type="Gene3D" id="3.30.2010.10">
    <property type="entry name" value="Metalloproteases ('zincins'), catalytic domain"/>
    <property type="match status" value="1"/>
</dbReference>
<protein>
    <submittedName>
        <fullName evidence="3">M48 family metallopeptidase</fullName>
        <ecNumber evidence="3">3.4.24.-</ecNumber>
    </submittedName>
</protein>
<dbReference type="GO" id="GO:0016787">
    <property type="term" value="F:hydrolase activity"/>
    <property type="evidence" value="ECO:0007669"/>
    <property type="project" value="UniProtKB-KW"/>
</dbReference>
<comment type="caution">
    <text evidence="3">The sequence shown here is derived from an EMBL/GenBank/DDBJ whole genome shotgun (WGS) entry which is preliminary data.</text>
</comment>
<dbReference type="EMBL" id="JBHDLJ010000012">
    <property type="protein sequence ID" value="MFB0835578.1"/>
    <property type="molecule type" value="Genomic_DNA"/>
</dbReference>
<reference evidence="3 4" key="1">
    <citation type="submission" date="2024-09" db="EMBL/GenBank/DDBJ databases">
        <authorList>
            <person name="Salinas-Garcia M.A."/>
            <person name="Prieme A."/>
        </authorList>
    </citation>
    <scope>NUCLEOTIDE SEQUENCE [LARGE SCALE GENOMIC DNA]</scope>
    <source>
        <strain evidence="3 4">DSM 21081</strain>
    </source>
</reference>
<organism evidence="3 4">
    <name type="scientific">Arthrobacter halodurans</name>
    <dbReference type="NCBI Taxonomy" id="516699"/>
    <lineage>
        <taxon>Bacteria</taxon>
        <taxon>Bacillati</taxon>
        <taxon>Actinomycetota</taxon>
        <taxon>Actinomycetes</taxon>
        <taxon>Micrococcales</taxon>
        <taxon>Micrococcaceae</taxon>
        <taxon>Arthrobacter</taxon>
    </lineage>
</organism>
<evidence type="ECO:0000313" key="4">
    <source>
        <dbReference type="Proteomes" id="UP001575652"/>
    </source>
</evidence>
<dbReference type="InterPro" id="IPR053136">
    <property type="entry name" value="UTP_pyrophosphatase-like"/>
</dbReference>
<sequence>MRSARRTRTVSAAWRDGAAVVSVPARLSAAQEDQWVLDMVERLRAGRDRGRRGRGARSDADLMERALALSARYLDGRGEPVSVRWVSNQRSRWGSATPEEGTIRLSDRLRPMPAWVQDFVLLHELAHLAEPGGHGPAFRELEGRYPRTPEAKAFLDGVSFARNHLPGDGPGDAAGRHDGDADRD</sequence>